<evidence type="ECO:0000313" key="3">
    <source>
        <dbReference type="Proteomes" id="UP000654370"/>
    </source>
</evidence>
<dbReference type="EMBL" id="JAEPQZ010000015">
    <property type="protein sequence ID" value="KAG2173354.1"/>
    <property type="molecule type" value="Genomic_DNA"/>
</dbReference>
<accession>A0A8H7PG53</accession>
<comment type="caution">
    <text evidence="2">The sequence shown here is derived from an EMBL/GenBank/DDBJ whole genome shotgun (WGS) entry which is preliminary data.</text>
</comment>
<evidence type="ECO:0000259" key="1">
    <source>
        <dbReference type="Pfam" id="PF01636"/>
    </source>
</evidence>
<dbReference type="PANTHER" id="PTHR21310:SF13">
    <property type="entry name" value="AMINOGLYCOSIDE PHOSPHOTRANSFERASE DOMAIN-CONTAINING PROTEIN"/>
    <property type="match status" value="1"/>
</dbReference>
<dbReference type="InterPro" id="IPR011009">
    <property type="entry name" value="Kinase-like_dom_sf"/>
</dbReference>
<dbReference type="PANTHER" id="PTHR21310">
    <property type="entry name" value="AMINOGLYCOSIDE PHOSPHOTRANSFERASE-RELATED-RELATED"/>
    <property type="match status" value="1"/>
</dbReference>
<feature type="domain" description="Aminoglycoside phosphotransferase" evidence="1">
    <location>
        <begin position="51"/>
        <end position="284"/>
    </location>
</feature>
<evidence type="ECO:0000313" key="2">
    <source>
        <dbReference type="EMBL" id="KAG2173354.1"/>
    </source>
</evidence>
<reference evidence="2" key="1">
    <citation type="submission" date="2020-12" db="EMBL/GenBank/DDBJ databases">
        <title>Metabolic potential, ecology and presence of endohyphal bacteria is reflected in genomic diversity of Mucoromycotina.</title>
        <authorList>
            <person name="Muszewska A."/>
            <person name="Okrasinska A."/>
            <person name="Steczkiewicz K."/>
            <person name="Drgas O."/>
            <person name="Orlowska M."/>
            <person name="Perlinska-Lenart U."/>
            <person name="Aleksandrzak-Piekarczyk T."/>
            <person name="Szatraj K."/>
            <person name="Zielenkiewicz U."/>
            <person name="Pilsyk S."/>
            <person name="Malc E."/>
            <person name="Mieczkowski P."/>
            <person name="Kruszewska J.S."/>
            <person name="Biernat P."/>
            <person name="Pawlowska J."/>
        </authorList>
    </citation>
    <scope>NUCLEOTIDE SEQUENCE</scope>
    <source>
        <strain evidence="2">WA0000067209</strain>
    </source>
</reference>
<dbReference type="Proteomes" id="UP000654370">
    <property type="component" value="Unassembled WGS sequence"/>
</dbReference>
<protein>
    <recommendedName>
        <fullName evidence="1">Aminoglycoside phosphotransferase domain-containing protein</fullName>
    </recommendedName>
</protein>
<name>A0A8H7PG53_MORIS</name>
<proteinExistence type="predicted"/>
<dbReference type="Pfam" id="PF01636">
    <property type="entry name" value="APH"/>
    <property type="match status" value="1"/>
</dbReference>
<keyword evidence="3" id="KW-1185">Reference proteome</keyword>
<organism evidence="2 3">
    <name type="scientific">Mortierella isabellina</name>
    <name type="common">Filamentous fungus</name>
    <name type="synonym">Umbelopsis isabellina</name>
    <dbReference type="NCBI Taxonomy" id="91625"/>
    <lineage>
        <taxon>Eukaryota</taxon>
        <taxon>Fungi</taxon>
        <taxon>Fungi incertae sedis</taxon>
        <taxon>Mucoromycota</taxon>
        <taxon>Mucoromycotina</taxon>
        <taxon>Umbelopsidomycetes</taxon>
        <taxon>Umbelopsidales</taxon>
        <taxon>Umbelopsidaceae</taxon>
        <taxon>Umbelopsis</taxon>
    </lineage>
</organism>
<dbReference type="AlphaFoldDB" id="A0A8H7PG53"/>
<dbReference type="OrthoDB" id="2831558at2759"/>
<gene>
    <name evidence="2" type="ORF">INT43_004728</name>
</gene>
<dbReference type="InterPro" id="IPR051678">
    <property type="entry name" value="AGP_Transferase"/>
</dbReference>
<dbReference type="Gene3D" id="3.90.1200.10">
    <property type="match status" value="1"/>
</dbReference>
<dbReference type="SUPFAM" id="SSF56112">
    <property type="entry name" value="Protein kinase-like (PK-like)"/>
    <property type="match status" value="1"/>
</dbReference>
<sequence length="383" mass="43896">MTNMQFFHHTSPLEESVVLEFLEKKLNTQIDSITSPPEISAEYHKIYIANVNGKDLFLRISRPAIPVIKTRNEVACLLWVKQHIKSCPVPDILAWSDTTEELGYEYVLLSRLPGKDLSTSWRNLTDADFDMLINQVAEICVELAQVPFDKVGGLTIDKSTGHIVPGPIIEETTYEVENLQQHWSEYPEITVDKLQVGGPFSTMADYIIARLRRDLFVLSTHKRCAEINQTMAPAIEEIIDTFTNKVRHVIDARPLVLAHQDLHFGNMLWDESLSGVLDWEFSGITALDQWIRRNTFAGDGDEVIQKAPLRREQLHLAIKERSTKVWEDIQVVPLKDTLNILISLTFWITHCTVTDTQAEDRKVWIQRFNDTLLSYRSSLAELD</sequence>
<dbReference type="InterPro" id="IPR002575">
    <property type="entry name" value="Aminoglycoside_PTrfase"/>
</dbReference>